<dbReference type="InterPro" id="IPR052754">
    <property type="entry name" value="NTPase_KAP_P-loop"/>
</dbReference>
<organism evidence="2 3">
    <name type="scientific">Pseudoflavonifractor capillosus ATCC 29799</name>
    <dbReference type="NCBI Taxonomy" id="411467"/>
    <lineage>
        <taxon>Bacteria</taxon>
        <taxon>Bacillati</taxon>
        <taxon>Bacillota</taxon>
        <taxon>Clostridia</taxon>
        <taxon>Eubacteriales</taxon>
        <taxon>Oscillospiraceae</taxon>
        <taxon>Pseudoflavonifractor</taxon>
    </lineage>
</organism>
<dbReference type="RefSeq" id="WP_006571157.1">
    <property type="nucleotide sequence ID" value="NZ_AAXG02000005.1"/>
</dbReference>
<dbReference type="OrthoDB" id="88903at2"/>
<reference evidence="2 3" key="1">
    <citation type="submission" date="2007-04" db="EMBL/GenBank/DDBJ databases">
        <authorList>
            <person name="Fulton L."/>
            <person name="Clifton S."/>
            <person name="Fulton B."/>
            <person name="Xu J."/>
            <person name="Minx P."/>
            <person name="Pepin K.H."/>
            <person name="Johnson M."/>
            <person name="Thiruvilangam P."/>
            <person name="Bhonagiri V."/>
            <person name="Nash W.E."/>
            <person name="Mardis E.R."/>
            <person name="Wilson R.K."/>
        </authorList>
    </citation>
    <scope>NUCLEOTIDE SEQUENCE [LARGE SCALE GENOMIC DNA]</scope>
    <source>
        <strain evidence="2 3">ATCC 29799</strain>
    </source>
</reference>
<dbReference type="InterPro" id="IPR027417">
    <property type="entry name" value="P-loop_NTPase"/>
</dbReference>
<dbReference type="EMBL" id="AAXG02000005">
    <property type="protein sequence ID" value="EDN01476.1"/>
    <property type="molecule type" value="Genomic_DNA"/>
</dbReference>
<evidence type="ECO:0000313" key="2">
    <source>
        <dbReference type="EMBL" id="EDN01476.1"/>
    </source>
</evidence>
<dbReference type="PANTHER" id="PTHR22674">
    <property type="entry name" value="NTPASE, KAP FAMILY P-LOOP DOMAIN-CONTAINING 1"/>
    <property type="match status" value="1"/>
</dbReference>
<dbReference type="Gene3D" id="3.40.50.300">
    <property type="entry name" value="P-loop containing nucleotide triphosphate hydrolases"/>
    <property type="match status" value="1"/>
</dbReference>
<keyword evidence="3" id="KW-1185">Reference proteome</keyword>
<dbReference type="PANTHER" id="PTHR22674:SF6">
    <property type="entry name" value="NTPASE KAP FAMILY P-LOOP DOMAIN-CONTAINING PROTEIN 1"/>
    <property type="match status" value="1"/>
</dbReference>
<name>A6NQY0_9FIRM</name>
<dbReference type="Pfam" id="PF07693">
    <property type="entry name" value="KAP_NTPase"/>
    <property type="match status" value="1"/>
</dbReference>
<dbReference type="STRING" id="411467.BACCAP_00604"/>
<evidence type="ECO:0000313" key="3">
    <source>
        <dbReference type="Proteomes" id="UP000003639"/>
    </source>
</evidence>
<sequence>MVGFTDKPLSGRSEDIFAVGKYINGLSSFILECDTPMTVAVQGDWGSGKTSFMMLIQEALGEKVLPVWFNTWQFSQFNLGDRLPLLLVSRLIDSLGLKGIQTDSIKSSLRTLGGVLFRVGLSAASTVTGLDVAGAAEEAMSSGEEDVTEAISTLKDRFQDCVKKALEEANKKTQNSDGPEKDRVVFFVDDLDRLEPARAVELLEVLKLFLDCDKCVFLLAIDYSVVSQGIRQKYGESLGVDKGRSFFDKIIQLPFKMPVAHYKIGNFIQAAMEQMHLSVNDAAPYVSLIQTSIGYNPRGMKRLLNAFLLLQRIHSDEQLDQEHEKRLLFAVLCLQLSYEEVYNFVVRSSGQLTPEFFNQLTQPAQILAELSGEDADDETEEETDPLFHALFQQWELDDSANVNRIADFMKSFRDALATTDGKLTQDDLKLLENILNFSATTTAETDASPSRTFASNGRTGKGIRYKTQHDKVATYYKISEPIISNPPGWNKSKLEAFRLFGQEVPVHIYSVMLSRVLDLLYQKNPQRFREIHANPAAHDLLSLFGCKRNSSHTVRVPNAGVDVEVNSSCNEKIIGLQKMMTAMGYNPDDLELKVRLAHYVE</sequence>
<comment type="caution">
    <text evidence="2">The sequence shown here is derived from an EMBL/GenBank/DDBJ whole genome shotgun (WGS) entry which is preliminary data.</text>
</comment>
<dbReference type="SUPFAM" id="SSF52540">
    <property type="entry name" value="P-loop containing nucleoside triphosphate hydrolases"/>
    <property type="match status" value="1"/>
</dbReference>
<dbReference type="AlphaFoldDB" id="A6NQY0"/>
<evidence type="ECO:0000259" key="1">
    <source>
        <dbReference type="Pfam" id="PF07693"/>
    </source>
</evidence>
<protein>
    <submittedName>
        <fullName evidence="2">KAP family P-loop domain protein</fullName>
    </submittedName>
</protein>
<reference evidence="2 3" key="2">
    <citation type="submission" date="2007-06" db="EMBL/GenBank/DDBJ databases">
        <title>Draft genome sequence of Pseudoflavonifractor capillosus ATCC 29799.</title>
        <authorList>
            <person name="Sudarsanam P."/>
            <person name="Ley R."/>
            <person name="Guruge J."/>
            <person name="Turnbaugh P.J."/>
            <person name="Mahowald M."/>
            <person name="Liep D."/>
            <person name="Gordon J."/>
        </authorList>
    </citation>
    <scope>NUCLEOTIDE SEQUENCE [LARGE SCALE GENOMIC DNA]</scope>
    <source>
        <strain evidence="2 3">ATCC 29799</strain>
    </source>
</reference>
<dbReference type="Proteomes" id="UP000003639">
    <property type="component" value="Unassembled WGS sequence"/>
</dbReference>
<dbReference type="InterPro" id="IPR011646">
    <property type="entry name" value="KAP_P-loop"/>
</dbReference>
<feature type="domain" description="KAP NTPase" evidence="1">
    <location>
        <begin position="21"/>
        <end position="313"/>
    </location>
</feature>
<gene>
    <name evidence="2" type="ORF">BACCAP_00604</name>
</gene>
<accession>A6NQY0</accession>
<dbReference type="eggNOG" id="COG4928">
    <property type="taxonomic scope" value="Bacteria"/>
</dbReference>
<proteinExistence type="predicted"/>